<keyword evidence="4" id="KW-1185">Reference proteome</keyword>
<feature type="chain" id="PRO_5041284674" description="DUF7707 domain-containing protein" evidence="1">
    <location>
        <begin position="19"/>
        <end position="174"/>
    </location>
</feature>
<reference evidence="3" key="1">
    <citation type="journal article" date="2023" name="Genome Biol. Evol.">
        <title>First Whole Genome Sequence and Flow Cytometry Genome Size Data for the Lichen-Forming Fungus Ramalina farinacea (Ascomycota).</title>
        <authorList>
            <person name="Llewellyn T."/>
            <person name="Mian S."/>
            <person name="Hill R."/>
            <person name="Leitch I.J."/>
            <person name="Gaya E."/>
        </authorList>
    </citation>
    <scope>NUCLEOTIDE SEQUENCE</scope>
    <source>
        <strain evidence="3">LIQ254RAFAR</strain>
    </source>
</reference>
<dbReference type="Proteomes" id="UP001161017">
    <property type="component" value="Unassembled WGS sequence"/>
</dbReference>
<dbReference type="Pfam" id="PF24808">
    <property type="entry name" value="DUF7707"/>
    <property type="match status" value="1"/>
</dbReference>
<dbReference type="AlphaFoldDB" id="A0AA43QWQ2"/>
<dbReference type="EMBL" id="JAPUFD010000022">
    <property type="protein sequence ID" value="MDI1492994.1"/>
    <property type="molecule type" value="Genomic_DNA"/>
</dbReference>
<dbReference type="InterPro" id="IPR056124">
    <property type="entry name" value="DUF7707"/>
</dbReference>
<evidence type="ECO:0000313" key="4">
    <source>
        <dbReference type="Proteomes" id="UP001161017"/>
    </source>
</evidence>
<dbReference type="PANTHER" id="PTHR38118:SF2">
    <property type="entry name" value="CDP-ALCOHOL PHOSPHATIDYLTRANSFERASE PROTEIN"/>
    <property type="match status" value="1"/>
</dbReference>
<protein>
    <recommendedName>
        <fullName evidence="2">DUF7707 domain-containing protein</fullName>
    </recommendedName>
</protein>
<feature type="domain" description="DUF7707" evidence="2">
    <location>
        <begin position="24"/>
        <end position="113"/>
    </location>
</feature>
<accession>A0AA43QWQ2</accession>
<name>A0AA43QWQ2_9LECA</name>
<organism evidence="3 4">
    <name type="scientific">Ramalina farinacea</name>
    <dbReference type="NCBI Taxonomy" id="258253"/>
    <lineage>
        <taxon>Eukaryota</taxon>
        <taxon>Fungi</taxon>
        <taxon>Dikarya</taxon>
        <taxon>Ascomycota</taxon>
        <taxon>Pezizomycotina</taxon>
        <taxon>Lecanoromycetes</taxon>
        <taxon>OSLEUM clade</taxon>
        <taxon>Lecanoromycetidae</taxon>
        <taxon>Lecanorales</taxon>
        <taxon>Lecanorineae</taxon>
        <taxon>Ramalinaceae</taxon>
        <taxon>Ramalina</taxon>
    </lineage>
</organism>
<proteinExistence type="predicted"/>
<comment type="caution">
    <text evidence="3">The sequence shown here is derived from an EMBL/GenBank/DDBJ whole genome shotgun (WGS) entry which is preliminary data.</text>
</comment>
<evidence type="ECO:0000259" key="2">
    <source>
        <dbReference type="Pfam" id="PF24808"/>
    </source>
</evidence>
<feature type="signal peptide" evidence="1">
    <location>
        <begin position="1"/>
        <end position="18"/>
    </location>
</feature>
<evidence type="ECO:0000313" key="3">
    <source>
        <dbReference type="EMBL" id="MDI1492994.1"/>
    </source>
</evidence>
<sequence length="174" mass="17658">MLALFTSVVVALAGFAVAQNSSSTLDPGSVSLTMKSQWCQGENTNCPLLCGGPTFTKINTCSASDFTYTCTCSNGTGPTDIDQYLDTWPNHVCNEIFAQCRQANPGSESCKTCGTLVAKNVPAMTSTMAAATTAMATGGSTSAGAAASPTATKGAAAEKMVPMGFLGLMGALLL</sequence>
<evidence type="ECO:0000256" key="1">
    <source>
        <dbReference type="SAM" id="SignalP"/>
    </source>
</evidence>
<keyword evidence="1" id="KW-0732">Signal</keyword>
<gene>
    <name evidence="3" type="ORF">OHK93_004778</name>
</gene>
<dbReference type="PANTHER" id="PTHR38118">
    <property type="entry name" value="ANCHORED CELL WALL PROTEIN 11-RELATED"/>
    <property type="match status" value="1"/>
</dbReference>